<protein>
    <submittedName>
        <fullName evidence="4">Phage late control D family protein</fullName>
    </submittedName>
</protein>
<dbReference type="InterPro" id="IPR052726">
    <property type="entry name" value="Phage_Baseplate_Hub"/>
</dbReference>
<dbReference type="PANTHER" id="PTHR35862:SF1">
    <property type="entry name" value="FELS-2 PROPHAGE PROTEIN"/>
    <property type="match status" value="1"/>
</dbReference>
<evidence type="ECO:0000313" key="5">
    <source>
        <dbReference type="Proteomes" id="UP000271008"/>
    </source>
</evidence>
<dbReference type="PANTHER" id="PTHR35862">
    <property type="entry name" value="FELS-2 PROPHAGE PROTEIN"/>
    <property type="match status" value="1"/>
</dbReference>
<name>A0A0A1ABU9_ECOLX</name>
<evidence type="ECO:0000313" key="2">
    <source>
        <dbReference type="EMBL" id="NGE90570.1"/>
    </source>
</evidence>
<proteinExistence type="predicted"/>
<dbReference type="EMBL" id="RQTU01000024">
    <property type="protein sequence ID" value="RRD73513.1"/>
    <property type="molecule type" value="Genomic_DNA"/>
</dbReference>
<organism evidence="4 5">
    <name type="scientific">Escherichia coli</name>
    <dbReference type="NCBI Taxonomy" id="562"/>
    <lineage>
        <taxon>Bacteria</taxon>
        <taxon>Pseudomonadati</taxon>
        <taxon>Pseudomonadota</taxon>
        <taxon>Gammaproteobacteria</taxon>
        <taxon>Enterobacterales</taxon>
        <taxon>Enterobacteriaceae</taxon>
        <taxon>Escherichia</taxon>
    </lineage>
</organism>
<dbReference type="Proteomes" id="UP000271008">
    <property type="component" value="Unassembled WGS sequence"/>
</dbReference>
<dbReference type="RefSeq" id="WP_022646412.1">
    <property type="nucleotide sequence ID" value="NZ_AP022098.1"/>
</dbReference>
<reference evidence="3 7" key="5">
    <citation type="submission" date="2020-06" db="EMBL/GenBank/DDBJ databases">
        <title>REHAB project genomes.</title>
        <authorList>
            <person name="Shaw L.P."/>
        </authorList>
    </citation>
    <scope>NUCLEOTIDE SEQUENCE [LARGE SCALE GENOMIC DNA]</scope>
    <source>
        <strain evidence="3 7">RHB07-C04</strain>
    </source>
</reference>
<accession>A0A0A1ABU9</accession>
<reference evidence="1" key="1">
    <citation type="journal article" date="2018" name="Genome Biol.">
        <title>SKESA: strategic k-mer extension for scrupulous assemblies.</title>
        <authorList>
            <person name="Souvorov A."/>
            <person name="Agarwala R."/>
            <person name="Lipman D.J."/>
        </authorList>
    </citation>
    <scope>NUCLEOTIDE SEQUENCE [LARGE SCALE GENOMIC DNA]</scope>
    <source>
        <strain evidence="1">EC00605</strain>
    </source>
</reference>
<evidence type="ECO:0000313" key="4">
    <source>
        <dbReference type="EMBL" id="RRD73513.1"/>
    </source>
</evidence>
<dbReference type="Proteomes" id="UP000472856">
    <property type="component" value="Unassembled WGS sequence"/>
</dbReference>
<sequence>MAEISVTGGVFATLTPIFTLWYGHKDITYDITPYVTSISYHDSIKNESDTIAITLDDTDGRWIKEWYPGKGDTLALHMGYQGEKLLDCGQYIIDKIDISAPPSTVNIDGIATSVNQALRTRNSQGFEETTLSAIASRIAQTHGLKLVGKIEPLTIDRVTQYGETDVGFLKRLASEYGYAVKVTTKELIFSHLPTLRCLAPVKKIDRKDVSHFTFKDTINRIYKNATVQHQNSKKKELVIYTHNSQQKPSARGVGTSADTLKLNSRATDVGAAQAKANAALDSHNEYQQTGTLTMMGCPELTAGNKIELTDFGVLSGQWLIDKSTHSFVRSGYTTEIDVSRGPATSQ</sequence>
<dbReference type="Pfam" id="PF05954">
    <property type="entry name" value="Phage_GPD"/>
    <property type="match status" value="1"/>
</dbReference>
<dbReference type="EMBL" id="JAAJRI010000021">
    <property type="protein sequence ID" value="NGE90570.1"/>
    <property type="molecule type" value="Genomic_DNA"/>
</dbReference>
<dbReference type="EMBL" id="CP057975">
    <property type="protein sequence ID" value="QMP45829.1"/>
    <property type="molecule type" value="Genomic_DNA"/>
</dbReference>
<evidence type="ECO:0000313" key="7">
    <source>
        <dbReference type="Proteomes" id="UP000514715"/>
    </source>
</evidence>
<reference evidence="4 5" key="2">
    <citation type="submission" date="2018-11" db="EMBL/GenBank/DDBJ databases">
        <title>Enterobacteriaceae from Patient.</title>
        <authorList>
            <person name="Shen C."/>
            <person name="Yang Y."/>
            <person name="Tian G."/>
        </authorList>
    </citation>
    <scope>NUCLEOTIDE SEQUENCE [LARGE SCALE GENOMIC DNA]</scope>
    <source>
        <strain evidence="4 5">GBGD28</strain>
    </source>
</reference>
<evidence type="ECO:0000313" key="1">
    <source>
        <dbReference type="EMBL" id="HAJ0997581.1"/>
    </source>
</evidence>
<dbReference type="Proteomes" id="UP000514715">
    <property type="component" value="Chromosome"/>
</dbReference>
<reference evidence="1" key="3">
    <citation type="submission" date="2019-09" db="EMBL/GenBank/DDBJ databases">
        <authorList>
            <consortium name="NCBI Pathogen Detection Project"/>
        </authorList>
    </citation>
    <scope>NUCLEOTIDE SEQUENCE</scope>
    <source>
        <strain evidence="1">EC00605</strain>
    </source>
</reference>
<dbReference type="EMBL" id="DABGZR010000023">
    <property type="protein sequence ID" value="HAJ0997581.1"/>
    <property type="molecule type" value="Genomic_DNA"/>
</dbReference>
<dbReference type="Gene3D" id="3.55.50.10">
    <property type="entry name" value="Baseplate protein-like domains"/>
    <property type="match status" value="1"/>
</dbReference>
<dbReference type="SUPFAM" id="SSF69279">
    <property type="entry name" value="Phage tail proteins"/>
    <property type="match status" value="1"/>
</dbReference>
<reference evidence="2 6" key="4">
    <citation type="submission" date="2020-02" db="EMBL/GenBank/DDBJ databases">
        <title>WGS of Carbapenem-Resistant Enterobacteriaceae.</title>
        <authorList>
            <person name="Tokajian S."/>
            <person name="El Chaar M."/>
            <person name="El Khoury M."/>
        </authorList>
    </citation>
    <scope>NUCLEOTIDE SEQUENCE [LARGE SCALE GENOMIC DNA]</scope>
    <source>
        <strain evidence="2 6">ECM_75</strain>
    </source>
</reference>
<dbReference type="AlphaFoldDB" id="A0A0A1ABU9"/>
<evidence type="ECO:0000313" key="3">
    <source>
        <dbReference type="EMBL" id="QMP45829.1"/>
    </source>
</evidence>
<evidence type="ECO:0000313" key="6">
    <source>
        <dbReference type="Proteomes" id="UP000472856"/>
    </source>
</evidence>
<gene>
    <name evidence="4" type="ORF">EIA08_19625</name>
    <name evidence="2" type="ORF">G5603_20675</name>
    <name evidence="1" type="ORF">HL601_18570</name>
    <name evidence="3" type="ORF">HVW04_13575</name>
</gene>